<dbReference type="EMBL" id="BAAASL010000003">
    <property type="protein sequence ID" value="GAA2710457.1"/>
    <property type="molecule type" value="Genomic_DNA"/>
</dbReference>
<dbReference type="PRINTS" id="PR01438">
    <property type="entry name" value="UNVRSLSTRESS"/>
</dbReference>
<keyword evidence="4" id="KW-1185">Reference proteome</keyword>
<dbReference type="Pfam" id="PF00582">
    <property type="entry name" value="Usp"/>
    <property type="match status" value="2"/>
</dbReference>
<dbReference type="InterPro" id="IPR014729">
    <property type="entry name" value="Rossmann-like_a/b/a_fold"/>
</dbReference>
<dbReference type="Proteomes" id="UP001500886">
    <property type="component" value="Unassembled WGS sequence"/>
</dbReference>
<dbReference type="InterPro" id="IPR006015">
    <property type="entry name" value="Universal_stress_UspA"/>
</dbReference>
<dbReference type="PANTHER" id="PTHR46553">
    <property type="entry name" value="ADENINE NUCLEOTIDE ALPHA HYDROLASES-LIKE SUPERFAMILY PROTEIN"/>
    <property type="match status" value="1"/>
</dbReference>
<accession>A0ABP6G510</accession>
<proteinExistence type="inferred from homology"/>
<sequence length="308" mass="32370">MEGDVRYDDVRYDSEVVDAVERPLVVGADGSPGSLPALDWAAAEAARRGLPLRIVCASLFERYEAGLPSAGGEELPERVLAEHVAAAAGQRVRQAAPGLDVHAEVVPAEPVDALVEESRRASLLVTGSSGRGAVRELLLGSVSLSVAGRAHCPVVVVRGTEENVRGSGRRVVVGVGREEEAPAAVEFAVAAAQLRGCEVEAVRAWRSPQQQADPLVVLDQAARAYAEQAAALLEDALRGPLERYPGVTVRRTVVEGPAHKALVRLSAGAALLVVGATRRHGLRGLQLGRVSHRALHHAPCPVAVVPHE</sequence>
<organism evidence="3 4">
    <name type="scientific">Streptomyces luteosporeus</name>
    <dbReference type="NCBI Taxonomy" id="173856"/>
    <lineage>
        <taxon>Bacteria</taxon>
        <taxon>Bacillati</taxon>
        <taxon>Actinomycetota</taxon>
        <taxon>Actinomycetes</taxon>
        <taxon>Kitasatosporales</taxon>
        <taxon>Streptomycetaceae</taxon>
        <taxon>Streptomyces</taxon>
    </lineage>
</organism>
<evidence type="ECO:0000259" key="2">
    <source>
        <dbReference type="Pfam" id="PF00582"/>
    </source>
</evidence>
<evidence type="ECO:0000256" key="1">
    <source>
        <dbReference type="ARBA" id="ARBA00008791"/>
    </source>
</evidence>
<dbReference type="PANTHER" id="PTHR46553:SF3">
    <property type="entry name" value="ADENINE NUCLEOTIDE ALPHA HYDROLASES-LIKE SUPERFAMILY PROTEIN"/>
    <property type="match status" value="1"/>
</dbReference>
<comment type="caution">
    <text evidence="3">The sequence shown here is derived from an EMBL/GenBank/DDBJ whole genome shotgun (WGS) entry which is preliminary data.</text>
</comment>
<gene>
    <name evidence="3" type="ORF">GCM10010315_10390</name>
</gene>
<name>A0ABP6G510_9ACTN</name>
<dbReference type="RefSeq" id="WP_344433500.1">
    <property type="nucleotide sequence ID" value="NZ_BAAASL010000003.1"/>
</dbReference>
<dbReference type="SUPFAM" id="SSF52402">
    <property type="entry name" value="Adenine nucleotide alpha hydrolases-like"/>
    <property type="match status" value="2"/>
</dbReference>
<comment type="similarity">
    <text evidence="1">Belongs to the universal stress protein A family.</text>
</comment>
<protein>
    <submittedName>
        <fullName evidence="3">Universal stress protein</fullName>
    </submittedName>
</protein>
<feature type="domain" description="UspA" evidence="2">
    <location>
        <begin position="169"/>
        <end position="306"/>
    </location>
</feature>
<feature type="domain" description="UspA" evidence="2">
    <location>
        <begin position="22"/>
        <end position="158"/>
    </location>
</feature>
<reference evidence="4" key="1">
    <citation type="journal article" date="2019" name="Int. J. Syst. Evol. Microbiol.">
        <title>The Global Catalogue of Microorganisms (GCM) 10K type strain sequencing project: providing services to taxonomists for standard genome sequencing and annotation.</title>
        <authorList>
            <consortium name="The Broad Institute Genomics Platform"/>
            <consortium name="The Broad Institute Genome Sequencing Center for Infectious Disease"/>
            <person name="Wu L."/>
            <person name="Ma J."/>
        </authorList>
    </citation>
    <scope>NUCLEOTIDE SEQUENCE [LARGE SCALE GENOMIC DNA]</scope>
    <source>
        <strain evidence="4">JCM 4542</strain>
    </source>
</reference>
<dbReference type="Gene3D" id="3.40.50.620">
    <property type="entry name" value="HUPs"/>
    <property type="match status" value="2"/>
</dbReference>
<dbReference type="InterPro" id="IPR006016">
    <property type="entry name" value="UspA"/>
</dbReference>
<evidence type="ECO:0000313" key="4">
    <source>
        <dbReference type="Proteomes" id="UP001500886"/>
    </source>
</evidence>
<evidence type="ECO:0000313" key="3">
    <source>
        <dbReference type="EMBL" id="GAA2710457.1"/>
    </source>
</evidence>